<comment type="caution">
    <text evidence="2">The sequence shown here is derived from an EMBL/GenBank/DDBJ whole genome shotgun (WGS) entry which is preliminary data.</text>
</comment>
<dbReference type="PANTHER" id="PTHR46250">
    <property type="entry name" value="MYB/SANT-LIKE DNA-BINDING DOMAIN PROTEIN-RELATED"/>
    <property type="match status" value="1"/>
</dbReference>
<organism evidence="2">
    <name type="scientific">Sesamum radiatum</name>
    <name type="common">Black benniseed</name>
    <dbReference type="NCBI Taxonomy" id="300843"/>
    <lineage>
        <taxon>Eukaryota</taxon>
        <taxon>Viridiplantae</taxon>
        <taxon>Streptophyta</taxon>
        <taxon>Embryophyta</taxon>
        <taxon>Tracheophyta</taxon>
        <taxon>Spermatophyta</taxon>
        <taxon>Magnoliopsida</taxon>
        <taxon>eudicotyledons</taxon>
        <taxon>Gunneridae</taxon>
        <taxon>Pentapetalae</taxon>
        <taxon>asterids</taxon>
        <taxon>lamiids</taxon>
        <taxon>Lamiales</taxon>
        <taxon>Pedaliaceae</taxon>
        <taxon>Sesamum</taxon>
    </lineage>
</organism>
<dbReference type="AlphaFoldDB" id="A0AAW2S0W8"/>
<dbReference type="EMBL" id="JACGWJ010000012">
    <property type="protein sequence ID" value="KAL0386125.1"/>
    <property type="molecule type" value="Genomic_DNA"/>
</dbReference>
<name>A0AAW2S0W8_SESRA</name>
<accession>A0AAW2S0W8</accession>
<dbReference type="PANTHER" id="PTHR46250:SF18">
    <property type="entry name" value="MYB_SANT-LIKE DOMAIN-CONTAINING PROTEIN"/>
    <property type="match status" value="1"/>
</dbReference>
<reference evidence="2" key="2">
    <citation type="journal article" date="2024" name="Plant">
        <title>Genomic evolution and insights into agronomic trait innovations of Sesamum species.</title>
        <authorList>
            <person name="Miao H."/>
            <person name="Wang L."/>
            <person name="Qu L."/>
            <person name="Liu H."/>
            <person name="Sun Y."/>
            <person name="Le M."/>
            <person name="Wang Q."/>
            <person name="Wei S."/>
            <person name="Zheng Y."/>
            <person name="Lin W."/>
            <person name="Duan Y."/>
            <person name="Cao H."/>
            <person name="Xiong S."/>
            <person name="Wang X."/>
            <person name="Wei L."/>
            <person name="Li C."/>
            <person name="Ma Q."/>
            <person name="Ju M."/>
            <person name="Zhao R."/>
            <person name="Li G."/>
            <person name="Mu C."/>
            <person name="Tian Q."/>
            <person name="Mei H."/>
            <person name="Zhang T."/>
            <person name="Gao T."/>
            <person name="Zhang H."/>
        </authorList>
    </citation>
    <scope>NUCLEOTIDE SEQUENCE</scope>
    <source>
        <strain evidence="2">G02</strain>
    </source>
</reference>
<sequence>MTAADNNAEVATNRGQEALVNGLKSLITTGWKCENGFRNGYLAQLEVYMKRSFPQCHIKAEPHINPKLHVWKKQYSTLTSMMNKSGFGWDESRNMVTVEDENIWLDFVKMYPSSQGMRFKSWPFFPAWKEIFGMDHASGDRSWDPTRAGVKETQRSRWKFNNAMVERVIGIRI</sequence>
<proteinExistence type="predicted"/>
<protein>
    <recommendedName>
        <fullName evidence="1">Myb/SANT-like domain-containing protein</fullName>
    </recommendedName>
</protein>
<feature type="domain" description="Myb/SANT-like" evidence="1">
    <location>
        <begin position="17"/>
        <end position="104"/>
    </location>
</feature>
<reference evidence="2" key="1">
    <citation type="submission" date="2020-06" db="EMBL/GenBank/DDBJ databases">
        <authorList>
            <person name="Li T."/>
            <person name="Hu X."/>
            <person name="Zhang T."/>
            <person name="Song X."/>
            <person name="Zhang H."/>
            <person name="Dai N."/>
            <person name="Sheng W."/>
            <person name="Hou X."/>
            <person name="Wei L."/>
        </authorList>
    </citation>
    <scope>NUCLEOTIDE SEQUENCE</scope>
    <source>
        <strain evidence="2">G02</strain>
        <tissue evidence="2">Leaf</tissue>
    </source>
</reference>
<dbReference type="InterPro" id="IPR024752">
    <property type="entry name" value="Myb/SANT-like_dom"/>
</dbReference>
<evidence type="ECO:0000313" key="2">
    <source>
        <dbReference type="EMBL" id="KAL0386125.1"/>
    </source>
</evidence>
<evidence type="ECO:0000259" key="1">
    <source>
        <dbReference type="Pfam" id="PF12776"/>
    </source>
</evidence>
<dbReference type="Pfam" id="PF12776">
    <property type="entry name" value="Myb_DNA-bind_3"/>
    <property type="match status" value="1"/>
</dbReference>
<gene>
    <name evidence="2" type="ORF">Sradi_3006800</name>
</gene>